<comment type="caution">
    <text evidence="1">The sequence shown here is derived from an EMBL/GenBank/DDBJ whole genome shotgun (WGS) entry which is preliminary data.</text>
</comment>
<protein>
    <submittedName>
        <fullName evidence="1">Uncharacterized protein</fullName>
    </submittedName>
</protein>
<gene>
    <name evidence="1" type="ORF">HKBW3S42_01809</name>
</gene>
<evidence type="ECO:0000313" key="2">
    <source>
        <dbReference type="Proteomes" id="UP000568877"/>
    </source>
</evidence>
<proteinExistence type="predicted"/>
<accession>A0A6V8PML7</accession>
<dbReference type="EMBL" id="BLSA01000499">
    <property type="protein sequence ID" value="GFP33473.1"/>
    <property type="molecule type" value="Genomic_DNA"/>
</dbReference>
<dbReference type="AlphaFoldDB" id="A0A6V8PML7"/>
<dbReference type="Proteomes" id="UP000568877">
    <property type="component" value="Unassembled WGS sequence"/>
</dbReference>
<organism evidence="1 2">
    <name type="scientific">Candidatus Hakubella thermalkaliphila</name>
    <dbReference type="NCBI Taxonomy" id="2754717"/>
    <lineage>
        <taxon>Bacteria</taxon>
        <taxon>Bacillati</taxon>
        <taxon>Actinomycetota</taxon>
        <taxon>Actinomycetota incertae sedis</taxon>
        <taxon>Candidatus Hakubellales</taxon>
        <taxon>Candidatus Hakubellaceae</taxon>
        <taxon>Candidatus Hakubella</taxon>
    </lineage>
</organism>
<feature type="non-terminal residue" evidence="1">
    <location>
        <position position="34"/>
    </location>
</feature>
<reference evidence="1 2" key="1">
    <citation type="journal article" date="2020" name="Front. Microbiol.">
        <title>Single-cell genomics of novel Actinobacteria with the Wood-Ljungdahl pathway discovered in a serpentinizing system.</title>
        <authorList>
            <person name="Merino N."/>
            <person name="Kawai M."/>
            <person name="Boyd E.S."/>
            <person name="Colman D.R."/>
            <person name="McGlynn S.E."/>
            <person name="Nealson K.H."/>
            <person name="Kurokawa K."/>
            <person name="Hongoh Y."/>
        </authorList>
    </citation>
    <scope>NUCLEOTIDE SEQUENCE [LARGE SCALE GENOMIC DNA]</scope>
    <source>
        <strain evidence="1 2">S42</strain>
    </source>
</reference>
<name>A0A6V8PML7_9ACTN</name>
<sequence length="34" mass="4017">MSEMTSLQRAISGLERKEPDRIPLFEFLIDHRVT</sequence>
<evidence type="ECO:0000313" key="1">
    <source>
        <dbReference type="EMBL" id="GFP33473.1"/>
    </source>
</evidence>